<feature type="compositionally biased region" description="Pro residues" evidence="3">
    <location>
        <begin position="48"/>
        <end position="57"/>
    </location>
</feature>
<comment type="subcellular location">
    <subcellularLocation>
        <location evidence="1">Mitochondrion</location>
    </subcellularLocation>
</comment>
<evidence type="ECO:0000313" key="4">
    <source>
        <dbReference type="EMBL" id="KAK4033310.1"/>
    </source>
</evidence>
<feature type="compositionally biased region" description="Low complexity" evidence="3">
    <location>
        <begin position="1"/>
        <end position="21"/>
    </location>
</feature>
<dbReference type="Pfam" id="PF10356">
    <property type="entry name" value="RRG7"/>
    <property type="match status" value="2"/>
</dbReference>
<evidence type="ECO:0000256" key="1">
    <source>
        <dbReference type="ARBA" id="ARBA00004173"/>
    </source>
</evidence>
<dbReference type="PANTHER" id="PTHR28133">
    <property type="entry name" value="REQUIRED FOR RESPIRATORY GROWTH PROTEIN 7, MITOCHONDRIAL"/>
    <property type="match status" value="1"/>
</dbReference>
<feature type="compositionally biased region" description="Low complexity" evidence="3">
    <location>
        <begin position="37"/>
        <end position="47"/>
    </location>
</feature>
<dbReference type="AlphaFoldDB" id="A0AAN6P7X2"/>
<feature type="region of interest" description="Disordered" evidence="3">
    <location>
        <begin position="1"/>
        <end position="89"/>
    </location>
</feature>
<proteinExistence type="predicted"/>
<evidence type="ECO:0000256" key="3">
    <source>
        <dbReference type="SAM" id="MobiDB-lite"/>
    </source>
</evidence>
<keyword evidence="5" id="KW-1185">Reference proteome</keyword>
<accession>A0AAN6P7X2</accession>
<dbReference type="Proteomes" id="UP001303115">
    <property type="component" value="Unassembled WGS sequence"/>
</dbReference>
<evidence type="ECO:0000313" key="5">
    <source>
        <dbReference type="Proteomes" id="UP001303115"/>
    </source>
</evidence>
<protein>
    <submittedName>
        <fullName evidence="4">Uncharacterized protein</fullName>
    </submittedName>
</protein>
<sequence length="290" mass="30967">MRASLLRRLLPPRLPQVPLQRSFSSAVPAQPNPTPLSSEAQQSEHQPQQPPPPPPPENDTSPSPLPTATATTTPPTTSPPLIYPSAPSPHHTTLPTFLAHAARTNLDPSSTVYVGTHFEYTTLHALARYNLHLQRVGGVSDYGIDLLGTWTLPSLNTPLKVLAQCKAVQRPGPHLVRELEGAFVGAPAGWRGTSGVVGILVAERSATKGIREALARSRWPMGFVACSREGVVEQFLWNRRAEEEGLEGVGVGMRYAGGRGGDGGDGGGKELVLTWRGRNLPFVEGEGAEG</sequence>
<gene>
    <name evidence="4" type="ORF">C8A01DRAFT_19723</name>
</gene>
<feature type="compositionally biased region" description="Low complexity" evidence="3">
    <location>
        <begin position="58"/>
        <end position="75"/>
    </location>
</feature>
<comment type="caution">
    <text evidence="4">The sequence shown here is derived from an EMBL/GenBank/DDBJ whole genome shotgun (WGS) entry which is preliminary data.</text>
</comment>
<dbReference type="GO" id="GO:0005739">
    <property type="term" value="C:mitochondrion"/>
    <property type="evidence" value="ECO:0007669"/>
    <property type="project" value="UniProtKB-SubCell"/>
</dbReference>
<dbReference type="EMBL" id="MU854538">
    <property type="protein sequence ID" value="KAK4033310.1"/>
    <property type="molecule type" value="Genomic_DNA"/>
</dbReference>
<keyword evidence="2" id="KW-0496">Mitochondrion</keyword>
<evidence type="ECO:0000256" key="2">
    <source>
        <dbReference type="ARBA" id="ARBA00023128"/>
    </source>
</evidence>
<name>A0AAN6P7X2_9PEZI</name>
<organism evidence="4 5">
    <name type="scientific">Parachaetomium inaequale</name>
    <dbReference type="NCBI Taxonomy" id="2588326"/>
    <lineage>
        <taxon>Eukaryota</taxon>
        <taxon>Fungi</taxon>
        <taxon>Dikarya</taxon>
        <taxon>Ascomycota</taxon>
        <taxon>Pezizomycotina</taxon>
        <taxon>Sordariomycetes</taxon>
        <taxon>Sordariomycetidae</taxon>
        <taxon>Sordariales</taxon>
        <taxon>Chaetomiaceae</taxon>
        <taxon>Parachaetomium</taxon>
    </lineage>
</organism>
<dbReference type="PANTHER" id="PTHR28133:SF1">
    <property type="entry name" value="REQUIRED FOR RESPIRATORY GROWTH PROTEIN 7, MITOCHONDRIAL"/>
    <property type="match status" value="1"/>
</dbReference>
<reference evidence="5" key="1">
    <citation type="journal article" date="2023" name="Mol. Phylogenet. Evol.">
        <title>Genome-scale phylogeny and comparative genomics of the fungal order Sordariales.</title>
        <authorList>
            <person name="Hensen N."/>
            <person name="Bonometti L."/>
            <person name="Westerberg I."/>
            <person name="Brannstrom I.O."/>
            <person name="Guillou S."/>
            <person name="Cros-Aarteil S."/>
            <person name="Calhoun S."/>
            <person name="Haridas S."/>
            <person name="Kuo A."/>
            <person name="Mondo S."/>
            <person name="Pangilinan J."/>
            <person name="Riley R."/>
            <person name="LaButti K."/>
            <person name="Andreopoulos B."/>
            <person name="Lipzen A."/>
            <person name="Chen C."/>
            <person name="Yan M."/>
            <person name="Daum C."/>
            <person name="Ng V."/>
            <person name="Clum A."/>
            <person name="Steindorff A."/>
            <person name="Ohm R.A."/>
            <person name="Martin F."/>
            <person name="Silar P."/>
            <person name="Natvig D.O."/>
            <person name="Lalanne C."/>
            <person name="Gautier V."/>
            <person name="Ament-Velasquez S.L."/>
            <person name="Kruys A."/>
            <person name="Hutchinson M.I."/>
            <person name="Powell A.J."/>
            <person name="Barry K."/>
            <person name="Miller A.N."/>
            <person name="Grigoriev I.V."/>
            <person name="Debuchy R."/>
            <person name="Gladieux P."/>
            <person name="Hiltunen Thoren M."/>
            <person name="Johannesson H."/>
        </authorList>
    </citation>
    <scope>NUCLEOTIDE SEQUENCE [LARGE SCALE GENOMIC DNA]</scope>
    <source>
        <strain evidence="5">CBS 284.82</strain>
    </source>
</reference>
<dbReference type="InterPro" id="IPR018828">
    <property type="entry name" value="RRG7"/>
</dbReference>